<reference evidence="1 2" key="1">
    <citation type="submission" date="2013-12" db="EMBL/GenBank/DDBJ databases">
        <title>Draft genome of the parsitic nematode Ancylostoma duodenale.</title>
        <authorList>
            <person name="Mitreva M."/>
        </authorList>
    </citation>
    <scope>NUCLEOTIDE SEQUENCE [LARGE SCALE GENOMIC DNA]</scope>
    <source>
        <strain evidence="1 2">Zhejiang</strain>
    </source>
</reference>
<accession>A0A0C2FUD4</accession>
<dbReference type="InterPro" id="IPR017946">
    <property type="entry name" value="PLC-like_Pdiesterase_TIM-brl"/>
</dbReference>
<protein>
    <submittedName>
        <fullName evidence="1">Uncharacterized protein</fullName>
    </submittedName>
</protein>
<name>A0A0C2FUD4_9BILA</name>
<evidence type="ECO:0000313" key="1">
    <source>
        <dbReference type="EMBL" id="KIH48511.1"/>
    </source>
</evidence>
<dbReference type="OrthoDB" id="194775at2759"/>
<sequence>MDTVNDESTLFWPCTLIPSPWPNTNKIDSLLQILESELDTRCKSCDPMGFFVSQGVLTPKSWDVVRKWCSTLRSALSQQATERVLQWLPTIAEEKKEKINVVILDFVDEMSSRGIISLNSLR</sequence>
<dbReference type="AlphaFoldDB" id="A0A0C2FUD4"/>
<evidence type="ECO:0000313" key="2">
    <source>
        <dbReference type="Proteomes" id="UP000054047"/>
    </source>
</evidence>
<gene>
    <name evidence="1" type="ORF">ANCDUO_21419</name>
</gene>
<proteinExistence type="predicted"/>
<dbReference type="EMBL" id="KN758915">
    <property type="protein sequence ID" value="KIH48511.1"/>
    <property type="molecule type" value="Genomic_DNA"/>
</dbReference>
<organism evidence="1 2">
    <name type="scientific">Ancylostoma duodenale</name>
    <dbReference type="NCBI Taxonomy" id="51022"/>
    <lineage>
        <taxon>Eukaryota</taxon>
        <taxon>Metazoa</taxon>
        <taxon>Ecdysozoa</taxon>
        <taxon>Nematoda</taxon>
        <taxon>Chromadorea</taxon>
        <taxon>Rhabditida</taxon>
        <taxon>Rhabditina</taxon>
        <taxon>Rhabditomorpha</taxon>
        <taxon>Strongyloidea</taxon>
        <taxon>Ancylostomatidae</taxon>
        <taxon>Ancylostomatinae</taxon>
        <taxon>Ancylostoma</taxon>
    </lineage>
</organism>
<dbReference type="SUPFAM" id="SSF51695">
    <property type="entry name" value="PLC-like phosphodiesterases"/>
    <property type="match status" value="1"/>
</dbReference>
<keyword evidence="2" id="KW-1185">Reference proteome</keyword>
<dbReference type="Proteomes" id="UP000054047">
    <property type="component" value="Unassembled WGS sequence"/>
</dbReference>
<dbReference type="Gene3D" id="3.20.20.190">
    <property type="entry name" value="Phosphatidylinositol (PI) phosphodiesterase"/>
    <property type="match status" value="1"/>
</dbReference>
<dbReference type="GO" id="GO:0008081">
    <property type="term" value="F:phosphoric diester hydrolase activity"/>
    <property type="evidence" value="ECO:0007669"/>
    <property type="project" value="InterPro"/>
</dbReference>
<dbReference type="GO" id="GO:0006629">
    <property type="term" value="P:lipid metabolic process"/>
    <property type="evidence" value="ECO:0007669"/>
    <property type="project" value="InterPro"/>
</dbReference>